<proteinExistence type="predicted"/>
<organism evidence="2 3">
    <name type="scientific">Halococcus salifodinae DSM 8989</name>
    <dbReference type="NCBI Taxonomy" id="1227456"/>
    <lineage>
        <taxon>Archaea</taxon>
        <taxon>Methanobacteriati</taxon>
        <taxon>Methanobacteriota</taxon>
        <taxon>Stenosarchaea group</taxon>
        <taxon>Halobacteria</taxon>
        <taxon>Halobacteriales</taxon>
        <taxon>Halococcaceae</taxon>
        <taxon>Halococcus</taxon>
    </lineage>
</organism>
<evidence type="ECO:0000256" key="1">
    <source>
        <dbReference type="SAM" id="MobiDB-lite"/>
    </source>
</evidence>
<dbReference type="Proteomes" id="UP000011625">
    <property type="component" value="Unassembled WGS sequence"/>
</dbReference>
<name>M0MXW9_9EURY</name>
<reference evidence="2 3" key="1">
    <citation type="journal article" date="2014" name="PLoS Genet.">
        <title>Phylogenetically driven sequencing of extremely halophilic archaea reveals strategies for static and dynamic osmo-response.</title>
        <authorList>
            <person name="Becker E.A."/>
            <person name="Seitzer P.M."/>
            <person name="Tritt A."/>
            <person name="Larsen D."/>
            <person name="Krusor M."/>
            <person name="Yao A.I."/>
            <person name="Wu D."/>
            <person name="Madern D."/>
            <person name="Eisen J.A."/>
            <person name="Darling A.E."/>
            <person name="Facciotti M.T."/>
        </authorList>
    </citation>
    <scope>NUCLEOTIDE SEQUENCE [LARGE SCALE GENOMIC DNA]</scope>
    <source>
        <strain evidence="2 3">DSM 8989</strain>
    </source>
</reference>
<dbReference type="RefSeq" id="WP_005044685.1">
    <property type="nucleotide sequence ID" value="NZ_AOME01000073.1"/>
</dbReference>
<accession>M0MXW9</accession>
<sequence length="63" mass="6873">MAVPAHEQDADADSTSDGRAEPDSSAPETAVSMHSTRPERTVFVEKDNTDGWIATDLTVELWQ</sequence>
<evidence type="ECO:0000313" key="3">
    <source>
        <dbReference type="Proteomes" id="UP000011625"/>
    </source>
</evidence>
<keyword evidence="3" id="KW-1185">Reference proteome</keyword>
<comment type="caution">
    <text evidence="2">The sequence shown here is derived from an EMBL/GenBank/DDBJ whole genome shotgun (WGS) entry which is preliminary data.</text>
</comment>
<dbReference type="PATRIC" id="fig|1227456.3.peg.3067"/>
<evidence type="ECO:0000313" key="2">
    <source>
        <dbReference type="EMBL" id="EMA50441.1"/>
    </source>
</evidence>
<dbReference type="EMBL" id="AOME01000073">
    <property type="protein sequence ID" value="EMA50441.1"/>
    <property type="molecule type" value="Genomic_DNA"/>
</dbReference>
<dbReference type="AlphaFoldDB" id="M0MXW9"/>
<dbReference type="OrthoDB" id="204433at2157"/>
<gene>
    <name evidence="2" type="ORF">C450_15133</name>
</gene>
<protein>
    <submittedName>
        <fullName evidence="2">Uncharacterized protein</fullName>
    </submittedName>
</protein>
<feature type="region of interest" description="Disordered" evidence="1">
    <location>
        <begin position="1"/>
        <end position="40"/>
    </location>
</feature>